<feature type="domain" description="Glycosyl hydrolase family 32 C-terminal" evidence="7">
    <location>
        <begin position="359"/>
        <end position="496"/>
    </location>
</feature>
<dbReference type="Pfam" id="PF08244">
    <property type="entry name" value="Glyco_hydro_32C"/>
    <property type="match status" value="1"/>
</dbReference>
<dbReference type="Pfam" id="PF00251">
    <property type="entry name" value="Glyco_hydro_32N"/>
    <property type="match status" value="1"/>
</dbReference>
<evidence type="ECO:0000313" key="9">
    <source>
        <dbReference type="Proteomes" id="UP000886887"/>
    </source>
</evidence>
<dbReference type="Proteomes" id="UP000886887">
    <property type="component" value="Unassembled WGS sequence"/>
</dbReference>
<gene>
    <name evidence="8" type="ORF">IAB73_04505</name>
</gene>
<evidence type="ECO:0000256" key="1">
    <source>
        <dbReference type="ARBA" id="ARBA00009902"/>
    </source>
</evidence>
<organism evidence="8 9">
    <name type="scientific">Candidatus Onthenecus intestinigallinarum</name>
    <dbReference type="NCBI Taxonomy" id="2840875"/>
    <lineage>
        <taxon>Bacteria</taxon>
        <taxon>Bacillati</taxon>
        <taxon>Bacillota</taxon>
        <taxon>Clostridia</taxon>
        <taxon>Eubacteriales</taxon>
        <taxon>Candidatus Onthenecus</taxon>
    </lineage>
</organism>
<dbReference type="InterPro" id="IPR013148">
    <property type="entry name" value="Glyco_hydro_32_N"/>
</dbReference>
<evidence type="ECO:0000256" key="2">
    <source>
        <dbReference type="ARBA" id="ARBA00012758"/>
    </source>
</evidence>
<dbReference type="GO" id="GO:0005975">
    <property type="term" value="P:carbohydrate metabolic process"/>
    <property type="evidence" value="ECO:0007669"/>
    <property type="project" value="InterPro"/>
</dbReference>
<proteinExistence type="inferred from homology"/>
<dbReference type="Gene3D" id="2.60.120.560">
    <property type="entry name" value="Exo-inulinase, domain 1"/>
    <property type="match status" value="1"/>
</dbReference>
<evidence type="ECO:0000256" key="5">
    <source>
        <dbReference type="RuleBase" id="RU362110"/>
    </source>
</evidence>
<evidence type="ECO:0000259" key="7">
    <source>
        <dbReference type="Pfam" id="PF08244"/>
    </source>
</evidence>
<comment type="caution">
    <text evidence="8">The sequence shown here is derived from an EMBL/GenBank/DDBJ whole genome shotgun (WGS) entry which is preliminary data.</text>
</comment>
<feature type="domain" description="Glycosyl hydrolase family 32 N-terminal" evidence="6">
    <location>
        <begin position="55"/>
        <end position="356"/>
    </location>
</feature>
<dbReference type="InterPro" id="IPR023296">
    <property type="entry name" value="Glyco_hydro_beta-prop_sf"/>
</dbReference>
<evidence type="ECO:0000256" key="3">
    <source>
        <dbReference type="ARBA" id="ARBA00022801"/>
    </source>
</evidence>
<evidence type="ECO:0000313" key="8">
    <source>
        <dbReference type="EMBL" id="HIQ71454.1"/>
    </source>
</evidence>
<name>A0A9D0Z9H4_9FIRM</name>
<dbReference type="PANTHER" id="PTHR43101">
    <property type="entry name" value="BETA-FRUCTOSIDASE"/>
    <property type="match status" value="1"/>
</dbReference>
<sequence>MLVCRPARAYNRRWENGGLAPHSFAERVFRMLQKAEAYVRAHAPQVDPTFRPRFHLATPVGWINDPNGFCVFRGRYHVFAQFHPYDSVWGPMHWGHWVSDDLVVWTWLGVALAPDSPYDDMGCFSGTALEDGERLILIYTGVHRDADGRVVQEQCIAESHDGIHFEKWACNPVIGVKDLPPDGAPEDFRDPKLIRTPDGWRVIAANRGEKNGRQLSFVSPDLVHWTCEGVLLEGVGQMPECPDYGPCDGRDLMLTSVMNLPQDGLRFQNGHHDVVYLVGQERDGRLLPERMEAVDLGPDFYAPQRIRTPDGRSVMIAWMDMWQTDSPTHYLGHGWRGQFTIARELSIRDGRLLQRPVRELERLRGEAFEADVQVDGETAVPGLCGRRYDLLLDIAVRPGAWAEVRLLQDGGEYFSVRYDPQTQVLTADRSRCGYTMGPGGGPEVKPAGRAVLEGATDRISLRILVDQCSVEVFAGDGEVALTTLAFPKGPAEGISFAGQCAVHVRKWAL</sequence>
<dbReference type="EC" id="3.2.1.26" evidence="2"/>
<evidence type="ECO:0000256" key="4">
    <source>
        <dbReference type="ARBA" id="ARBA00023295"/>
    </source>
</evidence>
<dbReference type="EMBL" id="DVFJ01000012">
    <property type="protein sequence ID" value="HIQ71454.1"/>
    <property type="molecule type" value="Genomic_DNA"/>
</dbReference>
<evidence type="ECO:0000259" key="6">
    <source>
        <dbReference type="Pfam" id="PF00251"/>
    </source>
</evidence>
<dbReference type="InterPro" id="IPR001362">
    <property type="entry name" value="Glyco_hydro_32"/>
</dbReference>
<keyword evidence="3 5" id="KW-0378">Hydrolase</keyword>
<dbReference type="Gene3D" id="2.115.10.20">
    <property type="entry name" value="Glycosyl hydrolase domain, family 43"/>
    <property type="match status" value="1"/>
</dbReference>
<accession>A0A9D0Z9H4</accession>
<protein>
    <recommendedName>
        <fullName evidence="2">beta-fructofuranosidase</fullName>
        <ecNumber evidence="2">3.2.1.26</ecNumber>
    </recommendedName>
</protein>
<dbReference type="GO" id="GO:0004564">
    <property type="term" value="F:beta-fructofuranosidase activity"/>
    <property type="evidence" value="ECO:0007669"/>
    <property type="project" value="UniProtKB-EC"/>
</dbReference>
<dbReference type="SMART" id="SM00640">
    <property type="entry name" value="Glyco_32"/>
    <property type="match status" value="1"/>
</dbReference>
<dbReference type="SUPFAM" id="SSF49899">
    <property type="entry name" value="Concanavalin A-like lectins/glucanases"/>
    <property type="match status" value="1"/>
</dbReference>
<dbReference type="AlphaFoldDB" id="A0A9D0Z9H4"/>
<dbReference type="CDD" id="cd08996">
    <property type="entry name" value="GH32_FFase"/>
    <property type="match status" value="1"/>
</dbReference>
<keyword evidence="4 5" id="KW-0326">Glycosidase</keyword>
<dbReference type="InterPro" id="IPR013189">
    <property type="entry name" value="Glyco_hydro_32_C"/>
</dbReference>
<dbReference type="InterPro" id="IPR013320">
    <property type="entry name" value="ConA-like_dom_sf"/>
</dbReference>
<dbReference type="PANTHER" id="PTHR43101:SF1">
    <property type="entry name" value="BETA-FRUCTOSIDASE"/>
    <property type="match status" value="1"/>
</dbReference>
<reference evidence="8" key="1">
    <citation type="submission" date="2020-10" db="EMBL/GenBank/DDBJ databases">
        <authorList>
            <person name="Gilroy R."/>
        </authorList>
    </citation>
    <scope>NUCLEOTIDE SEQUENCE</scope>
    <source>
        <strain evidence="8">ChiSxjej2B14-6234</strain>
    </source>
</reference>
<dbReference type="SUPFAM" id="SSF75005">
    <property type="entry name" value="Arabinanase/levansucrase/invertase"/>
    <property type="match status" value="1"/>
</dbReference>
<reference evidence="8" key="2">
    <citation type="journal article" date="2021" name="PeerJ">
        <title>Extensive microbial diversity within the chicken gut microbiome revealed by metagenomics and culture.</title>
        <authorList>
            <person name="Gilroy R."/>
            <person name="Ravi A."/>
            <person name="Getino M."/>
            <person name="Pursley I."/>
            <person name="Horton D.L."/>
            <person name="Alikhan N.F."/>
            <person name="Baker D."/>
            <person name="Gharbi K."/>
            <person name="Hall N."/>
            <person name="Watson M."/>
            <person name="Adriaenssens E.M."/>
            <person name="Foster-Nyarko E."/>
            <person name="Jarju S."/>
            <person name="Secka A."/>
            <person name="Antonio M."/>
            <person name="Oren A."/>
            <person name="Chaudhuri R.R."/>
            <person name="La Ragione R."/>
            <person name="Hildebrand F."/>
            <person name="Pallen M.J."/>
        </authorList>
    </citation>
    <scope>NUCLEOTIDE SEQUENCE</scope>
    <source>
        <strain evidence="8">ChiSxjej2B14-6234</strain>
    </source>
</reference>
<comment type="similarity">
    <text evidence="1 5">Belongs to the glycosyl hydrolase 32 family.</text>
</comment>
<dbReference type="InterPro" id="IPR051214">
    <property type="entry name" value="GH32_Enzymes"/>
</dbReference>